<dbReference type="EMBL" id="GGEC01079730">
    <property type="protein sequence ID" value="MBX60214.1"/>
    <property type="molecule type" value="Transcribed_RNA"/>
</dbReference>
<dbReference type="AlphaFoldDB" id="A0A2P2PZR0"/>
<reference evidence="1" key="1">
    <citation type="submission" date="2018-02" db="EMBL/GenBank/DDBJ databases">
        <title>Rhizophora mucronata_Transcriptome.</title>
        <authorList>
            <person name="Meera S.P."/>
            <person name="Sreeshan A."/>
            <person name="Augustine A."/>
        </authorList>
    </citation>
    <scope>NUCLEOTIDE SEQUENCE</scope>
    <source>
        <tissue evidence="1">Leaf</tissue>
    </source>
</reference>
<accession>A0A2P2PZR0</accession>
<organism evidence="1">
    <name type="scientific">Rhizophora mucronata</name>
    <name type="common">Asiatic mangrove</name>
    <dbReference type="NCBI Taxonomy" id="61149"/>
    <lineage>
        <taxon>Eukaryota</taxon>
        <taxon>Viridiplantae</taxon>
        <taxon>Streptophyta</taxon>
        <taxon>Embryophyta</taxon>
        <taxon>Tracheophyta</taxon>
        <taxon>Spermatophyta</taxon>
        <taxon>Magnoliopsida</taxon>
        <taxon>eudicotyledons</taxon>
        <taxon>Gunneridae</taxon>
        <taxon>Pentapetalae</taxon>
        <taxon>rosids</taxon>
        <taxon>fabids</taxon>
        <taxon>Malpighiales</taxon>
        <taxon>Rhizophoraceae</taxon>
        <taxon>Rhizophora</taxon>
    </lineage>
</organism>
<protein>
    <submittedName>
        <fullName evidence="1">Uncharacterized protein</fullName>
    </submittedName>
</protein>
<evidence type="ECO:0000313" key="1">
    <source>
        <dbReference type="EMBL" id="MBX60214.1"/>
    </source>
</evidence>
<name>A0A2P2PZR0_RHIMU</name>
<sequence>MVNEMGVSLSGPLPFILWKVGYWTT</sequence>
<proteinExistence type="predicted"/>